<dbReference type="PROSITE" id="PS52050">
    <property type="entry name" value="WYL"/>
    <property type="match status" value="1"/>
</dbReference>
<dbReference type="InterPro" id="IPR001034">
    <property type="entry name" value="DeoR_HTH"/>
</dbReference>
<dbReference type="InterPro" id="IPR036390">
    <property type="entry name" value="WH_DNA-bd_sf"/>
</dbReference>
<dbReference type="PROSITE" id="PS00894">
    <property type="entry name" value="HTH_DEOR_1"/>
    <property type="match status" value="1"/>
</dbReference>
<proteinExistence type="predicted"/>
<keyword evidence="3" id="KW-0804">Transcription</keyword>
<name>A0ABU9EAG4_9BACT</name>
<organism evidence="5 6">
    <name type="scientific">Gaopeijia maritima</name>
    <dbReference type="NCBI Taxonomy" id="3119007"/>
    <lineage>
        <taxon>Bacteria</taxon>
        <taxon>Pseudomonadati</taxon>
        <taxon>Gemmatimonadota</taxon>
        <taxon>Longimicrobiia</taxon>
        <taxon>Gaopeijiales</taxon>
        <taxon>Gaopeijiaceae</taxon>
        <taxon>Gaopeijia</taxon>
    </lineage>
</organism>
<evidence type="ECO:0000256" key="2">
    <source>
        <dbReference type="ARBA" id="ARBA00023125"/>
    </source>
</evidence>
<dbReference type="PIRSF" id="PIRSF016838">
    <property type="entry name" value="PafC"/>
    <property type="match status" value="1"/>
</dbReference>
<dbReference type="Pfam" id="PF13280">
    <property type="entry name" value="WYL"/>
    <property type="match status" value="1"/>
</dbReference>
<keyword evidence="1" id="KW-0805">Transcription regulation</keyword>
<keyword evidence="2" id="KW-0238">DNA-binding</keyword>
<dbReference type="PANTHER" id="PTHR34580">
    <property type="match status" value="1"/>
</dbReference>
<dbReference type="PANTHER" id="PTHR34580:SF3">
    <property type="entry name" value="PROTEIN PAFB"/>
    <property type="match status" value="1"/>
</dbReference>
<protein>
    <submittedName>
        <fullName evidence="5">WYL domain-containing protein</fullName>
    </submittedName>
</protein>
<dbReference type="PROSITE" id="PS51000">
    <property type="entry name" value="HTH_DEOR_2"/>
    <property type="match status" value="1"/>
</dbReference>
<evidence type="ECO:0000256" key="3">
    <source>
        <dbReference type="ARBA" id="ARBA00023163"/>
    </source>
</evidence>
<dbReference type="InterPro" id="IPR028349">
    <property type="entry name" value="PafC-like"/>
</dbReference>
<dbReference type="RefSeq" id="WP_405287119.1">
    <property type="nucleotide sequence ID" value="NZ_JBBHLI010000007.1"/>
</dbReference>
<dbReference type="EMBL" id="JBBHLI010000007">
    <property type="protein sequence ID" value="MEK9501723.1"/>
    <property type="molecule type" value="Genomic_DNA"/>
</dbReference>
<dbReference type="InterPro" id="IPR051534">
    <property type="entry name" value="CBASS_pafABC_assoc_protein"/>
</dbReference>
<evidence type="ECO:0000259" key="4">
    <source>
        <dbReference type="PROSITE" id="PS51000"/>
    </source>
</evidence>
<evidence type="ECO:0000313" key="5">
    <source>
        <dbReference type="EMBL" id="MEK9501723.1"/>
    </source>
</evidence>
<sequence length="325" mass="34879">MLHNDPTRRALRLLSLLQSRRRWGGAELAARLGVTERTVRRDIERLRDIGYPVQATPGADGGYRLSAGTSLPPLVFDDDEAVAVAVGLRATSGVAISGVEQAAVQALAKIEQVLPKRLRGRVSALDDSLVSLRRSRGDHEIVDPAVLVALAAACRDHEEVHFSYPRSGGDHLRRWVEPHQLLSAGSRWYLVAWDLGRDDWRTFRLDRLREVELAGARFDPREIPGGDAAAYFAASVVSLTPGMEVVVEVEVPYAEAAETLGATAHLVVEEAAGSCVLRLRGGGLEHLVEVVARLAVRAPVRVVAPDEVIAAVAALVGNLAGGGSS</sequence>
<comment type="caution">
    <text evidence="5">The sequence shown here is derived from an EMBL/GenBank/DDBJ whole genome shotgun (WGS) entry which is preliminary data.</text>
</comment>
<evidence type="ECO:0000313" key="6">
    <source>
        <dbReference type="Proteomes" id="UP001484239"/>
    </source>
</evidence>
<evidence type="ECO:0000256" key="1">
    <source>
        <dbReference type="ARBA" id="ARBA00023015"/>
    </source>
</evidence>
<accession>A0ABU9EAG4</accession>
<dbReference type="Gene3D" id="1.10.10.10">
    <property type="entry name" value="Winged helix-like DNA-binding domain superfamily/Winged helix DNA-binding domain"/>
    <property type="match status" value="1"/>
</dbReference>
<keyword evidence="6" id="KW-1185">Reference proteome</keyword>
<dbReference type="Proteomes" id="UP001484239">
    <property type="component" value="Unassembled WGS sequence"/>
</dbReference>
<gene>
    <name evidence="5" type="ORF">WI372_12090</name>
</gene>
<dbReference type="SUPFAM" id="SSF46785">
    <property type="entry name" value="Winged helix' DNA-binding domain"/>
    <property type="match status" value="1"/>
</dbReference>
<dbReference type="InterPro" id="IPR018356">
    <property type="entry name" value="Tscrpt_reg_HTH_DeoR_CS"/>
</dbReference>
<dbReference type="InterPro" id="IPR013196">
    <property type="entry name" value="HTH_11"/>
</dbReference>
<dbReference type="Pfam" id="PF08279">
    <property type="entry name" value="HTH_11"/>
    <property type="match status" value="1"/>
</dbReference>
<reference evidence="5 6" key="1">
    <citation type="submission" date="2024-02" db="EMBL/GenBank/DDBJ databases">
        <title>A novel Gemmatimonadota bacterium.</title>
        <authorList>
            <person name="Du Z.-J."/>
            <person name="Ye Y.-Q."/>
        </authorList>
    </citation>
    <scope>NUCLEOTIDE SEQUENCE [LARGE SCALE GENOMIC DNA]</scope>
    <source>
        <strain evidence="5 6">DH-20</strain>
    </source>
</reference>
<feature type="domain" description="HTH deoR-type" evidence="4">
    <location>
        <begin position="6"/>
        <end position="61"/>
    </location>
</feature>
<dbReference type="InterPro" id="IPR026881">
    <property type="entry name" value="WYL_dom"/>
</dbReference>
<dbReference type="InterPro" id="IPR036388">
    <property type="entry name" value="WH-like_DNA-bd_sf"/>
</dbReference>